<keyword evidence="1" id="KW-1133">Transmembrane helix</keyword>
<organism evidence="2 3">
    <name type="scientific">Flavobacterium cyanobacteriorum</name>
    <dbReference type="NCBI Taxonomy" id="2022802"/>
    <lineage>
        <taxon>Bacteria</taxon>
        <taxon>Pseudomonadati</taxon>
        <taxon>Bacteroidota</taxon>
        <taxon>Flavobacteriia</taxon>
        <taxon>Flavobacteriales</taxon>
        <taxon>Flavobacteriaceae</taxon>
        <taxon>Flavobacterium</taxon>
    </lineage>
</organism>
<evidence type="ECO:0000313" key="3">
    <source>
        <dbReference type="Proteomes" id="UP000216605"/>
    </source>
</evidence>
<proteinExistence type="predicted"/>
<protein>
    <submittedName>
        <fullName evidence="2">Uncharacterized protein</fullName>
    </submittedName>
</protein>
<keyword evidence="3" id="KW-1185">Reference proteome</keyword>
<comment type="caution">
    <text evidence="2">The sequence shown here is derived from an EMBL/GenBank/DDBJ whole genome shotgun (WGS) entry which is preliminary data.</text>
</comment>
<evidence type="ECO:0000256" key="1">
    <source>
        <dbReference type="SAM" id="Phobius"/>
    </source>
</evidence>
<keyword evidence="1" id="KW-0472">Membrane</keyword>
<gene>
    <name evidence="2" type="ORF">CHU92_10865</name>
</gene>
<dbReference type="RefSeq" id="WP_094415474.1">
    <property type="nucleotide sequence ID" value="NZ_NOXV01000282.1"/>
</dbReference>
<sequence length="149" mass="17182">MELKQIENLLDKYFESETSIAEERELKAYFASQDVAPHLEQYRPMFGYFPQSGTQQFSKTVPLKPGKQKKYVAWLSVAASVVVLFGMFTFFNNSRPSAGQELGTYNDPEVAFRETQKALDMLSKNVNTGVNSMEYIHKYEETRTTIFKH</sequence>
<reference evidence="2 3" key="1">
    <citation type="submission" date="2017-07" db="EMBL/GenBank/DDBJ databases">
        <title>Flavobacterium cyanobacteriorum sp. nov., isolated from cyanobacterial aggregates in a eutrophic lake.</title>
        <authorList>
            <person name="Cai H."/>
        </authorList>
    </citation>
    <scope>NUCLEOTIDE SEQUENCE [LARGE SCALE GENOMIC DNA]</scope>
    <source>
        <strain evidence="2 3">TH021</strain>
    </source>
</reference>
<keyword evidence="1" id="KW-0812">Transmembrane</keyword>
<name>A0A255Z215_9FLAO</name>
<dbReference type="EMBL" id="NOXV01000282">
    <property type="protein sequence ID" value="OYQ35469.1"/>
    <property type="molecule type" value="Genomic_DNA"/>
</dbReference>
<dbReference type="OrthoDB" id="1098521at2"/>
<evidence type="ECO:0000313" key="2">
    <source>
        <dbReference type="EMBL" id="OYQ35469.1"/>
    </source>
</evidence>
<dbReference type="Proteomes" id="UP000216605">
    <property type="component" value="Unassembled WGS sequence"/>
</dbReference>
<dbReference type="AlphaFoldDB" id="A0A255Z215"/>
<feature type="transmembrane region" description="Helical" evidence="1">
    <location>
        <begin position="71"/>
        <end position="91"/>
    </location>
</feature>
<accession>A0A255Z215</accession>